<reference evidence="4 5" key="1">
    <citation type="journal article" date="2019" name="Microorganisms">
        <title>Systematic Affiliation and Genome Analysis of Subtercola vilae DB165(T) with Particular Emphasis on Cold Adaptation of an Isolate from a High-Altitude Cold Volcano Lake.</title>
        <authorList>
            <person name="Villalobos A.S."/>
            <person name="Wiese J."/>
            <person name="Imhoff J.F."/>
            <person name="Dorador C."/>
            <person name="Keller A."/>
            <person name="Hentschel U."/>
        </authorList>
    </citation>
    <scope>NUCLEOTIDE SEQUENCE [LARGE SCALE GENOMIC DNA]</scope>
    <source>
        <strain evidence="4 5">DB165</strain>
    </source>
</reference>
<dbReference type="SUPFAM" id="SSF54001">
    <property type="entry name" value="Cysteine proteinases"/>
    <property type="match status" value="1"/>
</dbReference>
<dbReference type="EMBL" id="QYRT01000032">
    <property type="protein sequence ID" value="TIH33740.1"/>
    <property type="molecule type" value="Genomic_DNA"/>
</dbReference>
<dbReference type="Proteomes" id="UP000306192">
    <property type="component" value="Unassembled WGS sequence"/>
</dbReference>
<dbReference type="PANTHER" id="PTHR42736">
    <property type="entry name" value="PROTEIN-GLUTAMINE GAMMA-GLUTAMYLTRANSFERASE"/>
    <property type="match status" value="1"/>
</dbReference>
<evidence type="ECO:0000256" key="2">
    <source>
        <dbReference type="SAM" id="Phobius"/>
    </source>
</evidence>
<evidence type="ECO:0000313" key="4">
    <source>
        <dbReference type="EMBL" id="TIH33740.1"/>
    </source>
</evidence>
<feature type="transmembrane region" description="Helical" evidence="2">
    <location>
        <begin position="124"/>
        <end position="146"/>
    </location>
</feature>
<proteinExistence type="predicted"/>
<dbReference type="Pfam" id="PF01841">
    <property type="entry name" value="Transglut_core"/>
    <property type="match status" value="1"/>
</dbReference>
<comment type="caution">
    <text evidence="4">The sequence shown here is derived from an EMBL/GenBank/DDBJ whole genome shotgun (WGS) entry which is preliminary data.</text>
</comment>
<dbReference type="InterPro" id="IPR002931">
    <property type="entry name" value="Transglutaminase-like"/>
</dbReference>
<protein>
    <submittedName>
        <fullName evidence="4">Transglutaminase domain-containing protein</fullName>
    </submittedName>
</protein>
<dbReference type="SMART" id="SM00460">
    <property type="entry name" value="TGc"/>
    <property type="match status" value="1"/>
</dbReference>
<feature type="transmembrane region" description="Helical" evidence="2">
    <location>
        <begin position="45"/>
        <end position="63"/>
    </location>
</feature>
<keyword evidence="2" id="KW-0812">Transmembrane</keyword>
<dbReference type="RefSeq" id="WP_136642948.1">
    <property type="nucleotide sequence ID" value="NZ_QYRT01000032.1"/>
</dbReference>
<feature type="transmembrane region" description="Helical" evidence="2">
    <location>
        <begin position="20"/>
        <end position="39"/>
    </location>
</feature>
<evidence type="ECO:0000313" key="5">
    <source>
        <dbReference type="Proteomes" id="UP000306192"/>
    </source>
</evidence>
<organism evidence="4 5">
    <name type="scientific">Subtercola vilae</name>
    <dbReference type="NCBI Taxonomy" id="2056433"/>
    <lineage>
        <taxon>Bacteria</taxon>
        <taxon>Bacillati</taxon>
        <taxon>Actinomycetota</taxon>
        <taxon>Actinomycetes</taxon>
        <taxon>Micrococcales</taxon>
        <taxon>Microbacteriaceae</taxon>
        <taxon>Subtercola</taxon>
    </lineage>
</organism>
<keyword evidence="5" id="KW-1185">Reference proteome</keyword>
<feature type="domain" description="Transglutaminase-like" evidence="3">
    <location>
        <begin position="491"/>
        <end position="562"/>
    </location>
</feature>
<sequence length="772" mass="80511">MANRAAAPATATRPAWRWALDLAAMVALLAAGIVGFGPAFGGTGYLVAAAGGLVLGLVIAVLGARFALNLFVLLAATLLAYLLFGGAFAVPASTLGGIVPTVDTVRQLALGIVFSWKDVLTLQIPVGGFPAVLIVPFLTTLVATVLAGSFALRLVRRAAWALVPAAALFVTAIVFGTRDAAAPVIQGLVFAGVALVWWAWRRAELRAAENQAGAGPARSVRIVRLASGAGLLVVALAFGAVAGGAIGAPASRDALRDQIDPPLDVKNYASPLVSFRKYVRDDKSNVLFSVEGLPDNARIRLATLDAYDGIVYSVAGDGSAASGTFQRISGEVPGTAAGTATHATLNVTIGDLSGVWMPDAGSLESLQFTGPRAAALTTTLHYNAATGVALTTDSLQKGDTYTADVAIPVVPSDDQLKSEQTTKLTMPKVTGVPDDIGTLATKYAGDAGDPLTEVRNIATSLSQGGFFSHGLEGEATSRAGHGEERIAALLAAAQMVGDDEQYSVAMALMVRELGLPARVVMGFYPDTYAGASATQNLTGDNLHAWVEVDFASSGWVAFDPTPPKDQVPTAEAPKPKSDPKAQVLQPPPPPQEPAQLPPDVRTDNSDQDQQPDAAGIPTYVYFAAGGGLLLLLILIAPLVVIGALKLRRRRRRETAARAADRLSGGWDEIVDRASDLGTLLPPGITRREGAVALADTYPIVSVIDVAQRADNGVFGPGEPSAADVSTFWNEVDAIVEGMTGSQSRWRRLKARLSLRSFRARRRAAQSNGKKQS</sequence>
<feature type="transmembrane region" description="Helical" evidence="2">
    <location>
        <begin position="158"/>
        <end position="175"/>
    </location>
</feature>
<gene>
    <name evidence="4" type="ORF">D4765_14185</name>
</gene>
<dbReference type="InterPro" id="IPR038765">
    <property type="entry name" value="Papain-like_cys_pep_sf"/>
</dbReference>
<name>A0A4T2BR80_9MICO</name>
<dbReference type="InterPro" id="IPR052901">
    <property type="entry name" value="Bact_TGase-like"/>
</dbReference>
<evidence type="ECO:0000259" key="3">
    <source>
        <dbReference type="SMART" id="SM00460"/>
    </source>
</evidence>
<feature type="transmembrane region" description="Helical" evidence="2">
    <location>
        <begin position="221"/>
        <end position="246"/>
    </location>
</feature>
<feature type="transmembrane region" description="Helical" evidence="2">
    <location>
        <begin position="181"/>
        <end position="200"/>
    </location>
</feature>
<dbReference type="PANTHER" id="PTHR42736:SF1">
    <property type="entry name" value="PROTEIN-GLUTAMINE GAMMA-GLUTAMYLTRANSFERASE"/>
    <property type="match status" value="1"/>
</dbReference>
<dbReference type="Gene3D" id="3.10.620.30">
    <property type="match status" value="1"/>
</dbReference>
<dbReference type="OrthoDB" id="3651060at2"/>
<dbReference type="InterPro" id="IPR021878">
    <property type="entry name" value="TgpA_N"/>
</dbReference>
<feature type="region of interest" description="Disordered" evidence="1">
    <location>
        <begin position="557"/>
        <end position="612"/>
    </location>
</feature>
<dbReference type="AlphaFoldDB" id="A0A4T2BR80"/>
<dbReference type="Pfam" id="PF11992">
    <property type="entry name" value="TgpA_N"/>
    <property type="match status" value="1"/>
</dbReference>
<keyword evidence="2" id="KW-0472">Membrane</keyword>
<feature type="transmembrane region" description="Helical" evidence="2">
    <location>
        <begin position="619"/>
        <end position="644"/>
    </location>
</feature>
<keyword evidence="2" id="KW-1133">Transmembrane helix</keyword>
<feature type="compositionally biased region" description="Pro residues" evidence="1">
    <location>
        <begin position="585"/>
        <end position="596"/>
    </location>
</feature>
<accession>A0A4T2BR80</accession>
<evidence type="ECO:0000256" key="1">
    <source>
        <dbReference type="SAM" id="MobiDB-lite"/>
    </source>
</evidence>
<feature type="transmembrane region" description="Helical" evidence="2">
    <location>
        <begin position="70"/>
        <end position="90"/>
    </location>
</feature>